<dbReference type="EMBL" id="CP071090">
    <property type="protein sequence ID" value="QSQ23503.1"/>
    <property type="molecule type" value="Genomic_DNA"/>
</dbReference>
<gene>
    <name evidence="2" type="ORF">JY651_00515</name>
</gene>
<protein>
    <submittedName>
        <fullName evidence="2">Uncharacterized protein</fullName>
    </submittedName>
</protein>
<evidence type="ECO:0000256" key="1">
    <source>
        <dbReference type="SAM" id="MobiDB-lite"/>
    </source>
</evidence>
<accession>A0ABX7NYE9</accession>
<feature type="compositionally biased region" description="Polar residues" evidence="1">
    <location>
        <begin position="166"/>
        <end position="176"/>
    </location>
</feature>
<feature type="compositionally biased region" description="Polar residues" evidence="1">
    <location>
        <begin position="198"/>
        <end position="213"/>
    </location>
</feature>
<organism evidence="2 3">
    <name type="scientific">Pyxidicoccus parkwayensis</name>
    <dbReference type="NCBI Taxonomy" id="2813578"/>
    <lineage>
        <taxon>Bacteria</taxon>
        <taxon>Pseudomonadati</taxon>
        <taxon>Myxococcota</taxon>
        <taxon>Myxococcia</taxon>
        <taxon>Myxococcales</taxon>
        <taxon>Cystobacterineae</taxon>
        <taxon>Myxococcaceae</taxon>
        <taxon>Pyxidicoccus</taxon>
    </lineage>
</organism>
<feature type="region of interest" description="Disordered" evidence="1">
    <location>
        <begin position="129"/>
        <end position="236"/>
    </location>
</feature>
<dbReference type="Proteomes" id="UP000662747">
    <property type="component" value="Chromosome"/>
</dbReference>
<feature type="region of interest" description="Disordered" evidence="1">
    <location>
        <begin position="89"/>
        <end position="108"/>
    </location>
</feature>
<dbReference type="RefSeq" id="WP_206725075.1">
    <property type="nucleotide sequence ID" value="NZ_CP071090.1"/>
</dbReference>
<proteinExistence type="predicted"/>
<feature type="compositionally biased region" description="Basic and acidic residues" evidence="1">
    <location>
        <begin position="148"/>
        <end position="160"/>
    </location>
</feature>
<sequence>MPKFRVAPPSTPSLSRSPSLSSPTSSRSPSPPPPTQSTASSSTSKKRAAPDEFEPSSSKRPKRAAATGGQPPSAAELYKQQKEVGLQDVHSARAGDMSSLRTVKDGPEDNLNMLAHVASQAKDKKGLFYEGPTEKRGLGPQPVLTSVPDRDKSEHTKVFKEMTGGEPSSTKYQQGLGTADKGKDYEILHGMGHGEGGSKTQSRQNLASASHGANTAMIPADKAVNGNPDIRVDTSFNVRPGTHRAESVDQRFVHKDRPGQPIYEKRIDGDLPRVTTSQYKQLQAEAEHLKDPRLDVAVAMLNLHDGGKGPGKS</sequence>
<keyword evidence="3" id="KW-1185">Reference proteome</keyword>
<name>A0ABX7NYE9_9BACT</name>
<feature type="region of interest" description="Disordered" evidence="1">
    <location>
        <begin position="1"/>
        <end position="81"/>
    </location>
</feature>
<evidence type="ECO:0000313" key="3">
    <source>
        <dbReference type="Proteomes" id="UP000662747"/>
    </source>
</evidence>
<feature type="compositionally biased region" description="Low complexity" evidence="1">
    <location>
        <begin position="12"/>
        <end position="28"/>
    </location>
</feature>
<evidence type="ECO:0000313" key="2">
    <source>
        <dbReference type="EMBL" id="QSQ23503.1"/>
    </source>
</evidence>
<reference evidence="2 3" key="1">
    <citation type="submission" date="2021-02" db="EMBL/GenBank/DDBJ databases">
        <title>De Novo genome assembly of isolated myxobacteria.</title>
        <authorList>
            <person name="Stevens D.C."/>
        </authorList>
    </citation>
    <scope>NUCLEOTIDE SEQUENCE [LARGE SCALE GENOMIC DNA]</scope>
    <source>
        <strain evidence="3">SCPEA02</strain>
    </source>
</reference>